<organism evidence="1 2">
    <name type="scientific">Halomonas elongata</name>
    <dbReference type="NCBI Taxonomy" id="2746"/>
    <lineage>
        <taxon>Bacteria</taxon>
        <taxon>Pseudomonadati</taxon>
        <taxon>Pseudomonadota</taxon>
        <taxon>Gammaproteobacteria</taxon>
        <taxon>Oceanospirillales</taxon>
        <taxon>Halomonadaceae</taxon>
        <taxon>Halomonas</taxon>
    </lineage>
</organism>
<dbReference type="PATRIC" id="fig|2746.7.peg.1936"/>
<sequence length="224" mass="25031">MHAGNALVYQRMAVFAPGGGSIYYVFAMPISHCSGVRVTHRLDDVIALFDGLFMSSHRTRLVRGDDEPIYLPADASTPWHRVVFAHGFYASALHEISHWCIAGARRRQWEDYGYWYQPDGRDAGQQREFESVEVAPQALELLFSRACGLRFNVSVDNLGGEAEVDRDAFRSRVEARAARYEAEGLPRRAEAFRTALAAFYGEDASLEEALAAGRDCLREAPEPA</sequence>
<keyword evidence="1" id="KW-0560">Oxidoreductase</keyword>
<gene>
    <name evidence="1" type="primary">epmC</name>
    <name evidence="1" type="ORF">A8U91_01888</name>
</gene>
<reference evidence="1 2" key="1">
    <citation type="submission" date="2016-06" db="EMBL/GenBank/DDBJ databases">
        <title>Genome sequence of halotolerant plant growth promoting strain of Halomonas elongata HEK1 isolated from salterns of Rann of Kutch, Gujarat, India.</title>
        <authorList>
            <person name="Gaba S."/>
            <person name="Singh R.N."/>
            <person name="Abrol S."/>
            <person name="Kaushik R."/>
            <person name="Saxena A.K."/>
        </authorList>
    </citation>
    <scope>NUCLEOTIDE SEQUENCE [LARGE SCALE GENOMIC DNA]</scope>
    <source>
        <strain evidence="1 2">HEK1</strain>
    </source>
</reference>
<dbReference type="AlphaFoldDB" id="A0A1B8P5I6"/>
<dbReference type="Pfam" id="PF04315">
    <property type="entry name" value="EpmC"/>
    <property type="match status" value="1"/>
</dbReference>
<evidence type="ECO:0000313" key="2">
    <source>
        <dbReference type="Proteomes" id="UP000092504"/>
    </source>
</evidence>
<keyword evidence="1" id="KW-0251">Elongation factor</keyword>
<dbReference type="GO" id="GO:0016491">
    <property type="term" value="F:oxidoreductase activity"/>
    <property type="evidence" value="ECO:0007669"/>
    <property type="project" value="UniProtKB-KW"/>
</dbReference>
<keyword evidence="1" id="KW-0648">Protein biosynthesis</keyword>
<dbReference type="EMBL" id="MAJD01000001">
    <property type="protein sequence ID" value="OBX37521.1"/>
    <property type="molecule type" value="Genomic_DNA"/>
</dbReference>
<evidence type="ECO:0000313" key="1">
    <source>
        <dbReference type="EMBL" id="OBX37521.1"/>
    </source>
</evidence>
<comment type="caution">
    <text evidence="1">The sequence shown here is derived from an EMBL/GenBank/DDBJ whole genome shotgun (WGS) entry which is preliminary data.</text>
</comment>
<dbReference type="EC" id="1.14.-.-" evidence="1"/>
<name>A0A1B8P5I6_HALEL</name>
<dbReference type="GO" id="GO:0003746">
    <property type="term" value="F:translation elongation factor activity"/>
    <property type="evidence" value="ECO:0007669"/>
    <property type="project" value="UniProtKB-KW"/>
</dbReference>
<accession>A0A1B8P5I6</accession>
<proteinExistence type="predicted"/>
<dbReference type="Proteomes" id="UP000092504">
    <property type="component" value="Unassembled WGS sequence"/>
</dbReference>
<protein>
    <submittedName>
        <fullName evidence="1">Elongation factor P hydroxylase</fullName>
        <ecNumber evidence="1">1.14.-.-</ecNumber>
    </submittedName>
</protein>
<dbReference type="InterPro" id="IPR007411">
    <property type="entry name" value="EpmC"/>
</dbReference>